<organism evidence="2 3">
    <name type="scientific">Oryzias melastigma</name>
    <name type="common">Marine medaka</name>
    <dbReference type="NCBI Taxonomy" id="30732"/>
    <lineage>
        <taxon>Eukaryota</taxon>
        <taxon>Metazoa</taxon>
        <taxon>Chordata</taxon>
        <taxon>Craniata</taxon>
        <taxon>Vertebrata</taxon>
        <taxon>Euteleostomi</taxon>
        <taxon>Actinopterygii</taxon>
        <taxon>Neopterygii</taxon>
        <taxon>Teleostei</taxon>
        <taxon>Neoteleostei</taxon>
        <taxon>Acanthomorphata</taxon>
        <taxon>Ovalentaria</taxon>
        <taxon>Atherinomorphae</taxon>
        <taxon>Beloniformes</taxon>
        <taxon>Adrianichthyidae</taxon>
        <taxon>Oryziinae</taxon>
        <taxon>Oryzias</taxon>
    </lineage>
</organism>
<accession>A0A834BZE2</accession>
<dbReference type="Proteomes" id="UP000646548">
    <property type="component" value="Unassembled WGS sequence"/>
</dbReference>
<feature type="transmembrane region" description="Helical" evidence="1">
    <location>
        <begin position="12"/>
        <end position="30"/>
    </location>
</feature>
<gene>
    <name evidence="2" type="ORF">FQA47_002755</name>
</gene>
<comment type="caution">
    <text evidence="2">The sequence shown here is derived from an EMBL/GenBank/DDBJ whole genome shotgun (WGS) entry which is preliminary data.</text>
</comment>
<reference evidence="2" key="1">
    <citation type="journal article" name="BMC Genomics">
        <title>Long-read sequencing and de novo genome assembly of marine medaka (Oryzias melastigma).</title>
        <authorList>
            <person name="Liang P."/>
            <person name="Saqib H.S.A."/>
            <person name="Ni X."/>
            <person name="Shen Y."/>
        </authorList>
    </citation>
    <scope>NUCLEOTIDE SEQUENCE</scope>
    <source>
        <strain evidence="2">Bigg-433</strain>
    </source>
</reference>
<dbReference type="EMBL" id="WKFB01000527">
    <property type="protein sequence ID" value="KAF6720274.1"/>
    <property type="molecule type" value="Genomic_DNA"/>
</dbReference>
<dbReference type="AlphaFoldDB" id="A0A834BZE2"/>
<keyword evidence="1" id="KW-0472">Membrane</keyword>
<name>A0A834BZE2_ORYME</name>
<evidence type="ECO:0000313" key="2">
    <source>
        <dbReference type="EMBL" id="KAF6720274.1"/>
    </source>
</evidence>
<evidence type="ECO:0000256" key="1">
    <source>
        <dbReference type="SAM" id="Phobius"/>
    </source>
</evidence>
<protein>
    <submittedName>
        <fullName evidence="2">Uncharacterized protein</fullName>
    </submittedName>
</protein>
<keyword evidence="1" id="KW-1133">Transmembrane helix</keyword>
<sequence>MSIDVINTKVSIDTSVVTLTLLIFSLQFFFNTYSKVLKFTHRVHASAVSLSQSVHNQILNLAQALTPTLLAPATTSHYPGGASQSASTKGSIWTEFDFQIFKSQEHCTAGTDATIEMRQYIEEKPILWDGDWGKWMNQHFLS</sequence>
<evidence type="ECO:0000313" key="3">
    <source>
        <dbReference type="Proteomes" id="UP000646548"/>
    </source>
</evidence>
<proteinExistence type="predicted"/>
<keyword evidence="1" id="KW-0812">Transmembrane</keyword>